<feature type="transmembrane region" description="Helical" evidence="1">
    <location>
        <begin position="196"/>
        <end position="219"/>
    </location>
</feature>
<feature type="transmembrane region" description="Helical" evidence="1">
    <location>
        <begin position="146"/>
        <end position="175"/>
    </location>
</feature>
<protein>
    <submittedName>
        <fullName evidence="2">Uncharacterized protein</fullName>
    </submittedName>
</protein>
<proteinExistence type="predicted"/>
<reference evidence="2" key="1">
    <citation type="submission" date="2021-03" db="EMBL/GenBank/DDBJ databases">
        <title>Agromyces archimandritus sp. nov., isolated from the cockroach Archimandrita tessellata.</title>
        <authorList>
            <person name="Guzman J."/>
            <person name="Ortuzar M."/>
            <person name="Poehlein A."/>
            <person name="Daniel R."/>
            <person name="Trujillo M."/>
            <person name="Vilcinskas A."/>
        </authorList>
    </citation>
    <scope>NUCLEOTIDE SEQUENCE</scope>
    <source>
        <strain evidence="2">G127AT</strain>
    </source>
</reference>
<keyword evidence="3" id="KW-1185">Reference proteome</keyword>
<keyword evidence="1" id="KW-1133">Transmembrane helix</keyword>
<dbReference type="KEGG" id="aarc:G127AT_14040"/>
<dbReference type="Proteomes" id="UP000671914">
    <property type="component" value="Chromosome"/>
</dbReference>
<dbReference type="EMBL" id="CP071696">
    <property type="protein sequence ID" value="QTX04374.1"/>
    <property type="molecule type" value="Genomic_DNA"/>
</dbReference>
<dbReference type="AlphaFoldDB" id="A0A975FLM2"/>
<name>A0A975FLM2_9MICO</name>
<keyword evidence="1" id="KW-0812">Transmembrane</keyword>
<feature type="transmembrane region" description="Helical" evidence="1">
    <location>
        <begin position="6"/>
        <end position="31"/>
    </location>
</feature>
<evidence type="ECO:0000313" key="2">
    <source>
        <dbReference type="EMBL" id="QTX04374.1"/>
    </source>
</evidence>
<keyword evidence="1" id="KW-0472">Membrane</keyword>
<gene>
    <name evidence="2" type="ORF">G127AT_14040</name>
</gene>
<evidence type="ECO:0000313" key="3">
    <source>
        <dbReference type="Proteomes" id="UP000671914"/>
    </source>
</evidence>
<feature type="transmembrane region" description="Helical" evidence="1">
    <location>
        <begin position="116"/>
        <end position="140"/>
    </location>
</feature>
<accession>A0A975FLM2</accession>
<feature type="transmembrane region" description="Helical" evidence="1">
    <location>
        <begin position="78"/>
        <end position="96"/>
    </location>
</feature>
<feature type="transmembrane region" description="Helical" evidence="1">
    <location>
        <begin position="38"/>
        <end position="58"/>
    </location>
</feature>
<dbReference type="RefSeq" id="WP_210897900.1">
    <property type="nucleotide sequence ID" value="NZ_CP071696.1"/>
</dbReference>
<evidence type="ECO:0000256" key="1">
    <source>
        <dbReference type="SAM" id="Phobius"/>
    </source>
</evidence>
<organism evidence="2 3">
    <name type="scientific">Agromyces archimandritae</name>
    <dbReference type="NCBI Taxonomy" id="2781962"/>
    <lineage>
        <taxon>Bacteria</taxon>
        <taxon>Bacillati</taxon>
        <taxon>Actinomycetota</taxon>
        <taxon>Actinomycetes</taxon>
        <taxon>Micrococcales</taxon>
        <taxon>Microbacteriaceae</taxon>
        <taxon>Agromyces</taxon>
    </lineage>
</organism>
<sequence>MNPLAAVAAAAGLGLAGFDPFGAFIAISALAAGGRIRAVLAFFVTAAASTIVVGTLLGETVHAVTAWIATNIVVPDPLRFGVQVVAALALAVWTVLRIRRGTRAASKDRRRTGAGIWAMMLLGLLWGVSALTDPSFYAVAALPVGGLWAMAGLITVWFLVSQSPLVAFTLVLGAGRRSAPVRRMTEFIGRLAGPSAVLMTVFLGVAAVLIAANAATWPITGSFLPF</sequence>